<evidence type="ECO:0000313" key="6">
    <source>
        <dbReference type="Proteomes" id="UP000625711"/>
    </source>
</evidence>
<evidence type="ECO:0000256" key="1">
    <source>
        <dbReference type="ARBA" id="ARBA00022884"/>
    </source>
</evidence>
<keyword evidence="6" id="KW-1185">Reference proteome</keyword>
<gene>
    <name evidence="5" type="ORF">GWI33_014849</name>
</gene>
<dbReference type="PROSITE" id="PS50102">
    <property type="entry name" value="RRM"/>
    <property type="match status" value="1"/>
</dbReference>
<accession>A0A834I4C3</accession>
<feature type="compositionally biased region" description="Polar residues" evidence="3">
    <location>
        <begin position="180"/>
        <end position="190"/>
    </location>
</feature>
<organism evidence="5 6">
    <name type="scientific">Rhynchophorus ferrugineus</name>
    <name type="common">Red palm weevil</name>
    <name type="synonym">Curculio ferrugineus</name>
    <dbReference type="NCBI Taxonomy" id="354439"/>
    <lineage>
        <taxon>Eukaryota</taxon>
        <taxon>Metazoa</taxon>
        <taxon>Ecdysozoa</taxon>
        <taxon>Arthropoda</taxon>
        <taxon>Hexapoda</taxon>
        <taxon>Insecta</taxon>
        <taxon>Pterygota</taxon>
        <taxon>Neoptera</taxon>
        <taxon>Endopterygota</taxon>
        <taxon>Coleoptera</taxon>
        <taxon>Polyphaga</taxon>
        <taxon>Cucujiformia</taxon>
        <taxon>Curculionidae</taxon>
        <taxon>Dryophthorinae</taxon>
        <taxon>Rhynchophorus</taxon>
    </lineage>
</organism>
<dbReference type="InterPro" id="IPR035979">
    <property type="entry name" value="RBD_domain_sf"/>
</dbReference>
<dbReference type="Pfam" id="PF00076">
    <property type="entry name" value="RRM_1"/>
    <property type="match status" value="1"/>
</dbReference>
<feature type="region of interest" description="Disordered" evidence="3">
    <location>
        <begin position="161"/>
        <end position="480"/>
    </location>
</feature>
<proteinExistence type="predicted"/>
<keyword evidence="1 2" id="KW-0694">RNA-binding</keyword>
<dbReference type="PANTHER" id="PTHR23236">
    <property type="entry name" value="EUKARYOTIC TRANSLATION INITIATION FACTOR 4B/4H"/>
    <property type="match status" value="1"/>
</dbReference>
<dbReference type="InterPro" id="IPR000504">
    <property type="entry name" value="RRM_dom"/>
</dbReference>
<protein>
    <recommendedName>
        <fullName evidence="4">RRM domain-containing protein</fullName>
    </recommendedName>
</protein>
<evidence type="ECO:0000259" key="4">
    <source>
        <dbReference type="PROSITE" id="PS50102"/>
    </source>
</evidence>
<evidence type="ECO:0000256" key="2">
    <source>
        <dbReference type="PROSITE-ProRule" id="PRU00176"/>
    </source>
</evidence>
<sequence>MASGKKGKKIKGKTLALTDFLQETTGSLPSQPIRKSTASWAEEVDSADLSSTFINVVLPTAPKASRDYDDIASKVPKEPPFIAYLSNLPYDIDEDEIATFFKNMRISNMRIPKNDRPGDSHKLKGYGYVEFEDRESLMNALIIPDMTLKNRRIRIEVATNTENDRRRGGPGGRMGISDRLGSTDTSGDWRSTNRPEPVEDRRGFNRDNMRDGGGFKDREGGFTRDFTRDRDSTITRNRDQDNTSWRDDRQNRDSGFSRPSYRDDRGGFRRFDDKDDRNGFHRGGSRVERDKEDSEQPNSEPRQRPKLKLAPRTKPIQQQPVTEAPKPVGSASIFGNAKPVDTTERDREIEEKLRQQQERLVGENKDKKVEHKDRSGDNSTERKPMERARPTARPDNKDRDRPEDREARSEDRKGDDDQQRSPPSKNDNRSPDDRRKLEKPPKREEKRDKSEKELPKIHDPEPPIFQAKNKFALLHEDEGF</sequence>
<feature type="compositionally biased region" description="Basic and acidic residues" evidence="3">
    <location>
        <begin position="341"/>
        <end position="419"/>
    </location>
</feature>
<dbReference type="OrthoDB" id="1748655at2759"/>
<feature type="domain" description="RRM" evidence="4">
    <location>
        <begin position="81"/>
        <end position="160"/>
    </location>
</feature>
<comment type="caution">
    <text evidence="5">The sequence shown here is derived from an EMBL/GenBank/DDBJ whole genome shotgun (WGS) entry which is preliminary data.</text>
</comment>
<dbReference type="InterPro" id="IPR012677">
    <property type="entry name" value="Nucleotide-bd_a/b_plait_sf"/>
</dbReference>
<dbReference type="SUPFAM" id="SSF54928">
    <property type="entry name" value="RNA-binding domain, RBD"/>
    <property type="match status" value="1"/>
</dbReference>
<feature type="compositionally biased region" description="Basic and acidic residues" evidence="3">
    <location>
        <begin position="191"/>
        <end position="252"/>
    </location>
</feature>
<reference evidence="5" key="1">
    <citation type="submission" date="2020-08" db="EMBL/GenBank/DDBJ databases">
        <title>Genome sequencing and assembly of the red palm weevil Rhynchophorus ferrugineus.</title>
        <authorList>
            <person name="Dias G.B."/>
            <person name="Bergman C.M."/>
            <person name="Manee M."/>
        </authorList>
    </citation>
    <scope>NUCLEOTIDE SEQUENCE</scope>
    <source>
        <strain evidence="5">AA-2017</strain>
        <tissue evidence="5">Whole larva</tissue>
    </source>
</reference>
<dbReference type="GO" id="GO:0003723">
    <property type="term" value="F:RNA binding"/>
    <property type="evidence" value="ECO:0007669"/>
    <property type="project" value="UniProtKB-UniRule"/>
</dbReference>
<dbReference type="Proteomes" id="UP000625711">
    <property type="component" value="Unassembled WGS sequence"/>
</dbReference>
<evidence type="ECO:0000256" key="3">
    <source>
        <dbReference type="SAM" id="MobiDB-lite"/>
    </source>
</evidence>
<dbReference type="PANTHER" id="PTHR23236:SF2">
    <property type="entry name" value="EUKARYOTIC TRANSLATION INITIATION FACTOR 4B"/>
    <property type="match status" value="1"/>
</dbReference>
<feature type="compositionally biased region" description="Basic and acidic residues" evidence="3">
    <location>
        <begin position="426"/>
        <end position="461"/>
    </location>
</feature>
<dbReference type="AlphaFoldDB" id="A0A834I4C3"/>
<name>A0A834I4C3_RHYFE</name>
<dbReference type="Gene3D" id="3.30.70.330">
    <property type="match status" value="1"/>
</dbReference>
<evidence type="ECO:0000313" key="5">
    <source>
        <dbReference type="EMBL" id="KAF7272361.1"/>
    </source>
</evidence>
<feature type="compositionally biased region" description="Basic and acidic residues" evidence="3">
    <location>
        <begin position="260"/>
        <end position="294"/>
    </location>
</feature>
<dbReference type="SMART" id="SM00360">
    <property type="entry name" value="RRM"/>
    <property type="match status" value="1"/>
</dbReference>
<dbReference type="EMBL" id="JAACXV010013782">
    <property type="protein sequence ID" value="KAF7272361.1"/>
    <property type="molecule type" value="Genomic_DNA"/>
</dbReference>